<keyword evidence="1" id="KW-0175">Coiled coil</keyword>
<evidence type="ECO:0000313" key="3">
    <source>
        <dbReference type="EMBL" id="KAG1813664.1"/>
    </source>
</evidence>
<dbReference type="Proteomes" id="UP000807769">
    <property type="component" value="Unassembled WGS sequence"/>
</dbReference>
<feature type="region of interest" description="Disordered" evidence="2">
    <location>
        <begin position="721"/>
        <end position="743"/>
    </location>
</feature>
<dbReference type="OrthoDB" id="2906821at2759"/>
<sequence>MLFPWEHYHNGPDALPFFIDTRNPSALRLQSKHCLSYGTPCDECTEIPLHVECLADIAHTPKAHTNYKFLGLAHVQDVARTYAEQIKQLKLQLNDLRKYMSALTQLDDYNRLLMAVSERDIPHLQQIINIALRNGASIRQIVNKLEDALEGAYHPRGYDATDLDIATLIYRLGGHQLLFALNQKLAIPSLCTLHTQGDGRPFQQVQQVNIAQKIHDSHVHLGKELTVMGASCFGRDEIFPILAAPTCKSENANDMEQILTKAIDRWNTTGAAAQVGPVWSVATDGDATHHTAGHRLFVKSPLSESSDLYGTLINMLGLNLFTGDNEVMLDFDFKHIFKHNLNTGICTLLQSPAGVVLNNGRIINSMMLAWYLVWLPAFDEAAVTKLLYPDDPQDVPCAVELMLAIIEFSKSRHAIVNDSFSTNIDTHTDLQSIALLSALLESILLPFTNLSLSLSEQFMLLSRYSHLAFAFFHTHQRSFMSYQLYYDLQMMVKNSAFCLTKQQALDPHAPFFLGDVGDDPLEILFVRTRMIGGHNSASSYAQALDHLGAAKDIDAVFRHHPELDPGHWRLKLTCQEGIDHINREVWKGDIISGWCDLPLAWHNGHDAALSILTMSQLQPTHYSFRELFSVPGVDMLCPFGQNRYLGITMDDDLEDTSEVPNIPPPVVIAPPSQCLETVLVDKDHDHTNHAVADLGVLAGGDDDEEMMLMFQESLIDESFTDVPAPSSSSQHISHDPSTPALPQGPGIHPEDYLLYKGRWIHKQMICRLVINKDFISKSLNRLEHVRGGYTKVNKRVDVSVGCITDHNLFLVGDIFLTVLHSGRTLSIGILHSTTASLNNISCMSINMTMMKALRTMAKITGQLLSLVATNPSSDSSQSFLWDGGYIKARSIIQGTSEYTERVIMVTVPGSLVEPVNPEATFICLKDNINTDKFTQVNGGQSTWKISQDAMQAACKLLWAKANKLKVNLKSIAAVMSSDPNMFPYRLADSTPAVISVEASSQLTASKGECIIMCPLCDAKVLDMRDHIGCHILHTMTNTPEELPLKQEPVWILQLFWSA</sequence>
<gene>
    <name evidence="3" type="ORF">BJ212DRAFT_1482561</name>
</gene>
<dbReference type="AlphaFoldDB" id="A0A9P7JC24"/>
<keyword evidence="4" id="KW-1185">Reference proteome</keyword>
<feature type="coiled-coil region" evidence="1">
    <location>
        <begin position="79"/>
        <end position="106"/>
    </location>
</feature>
<dbReference type="EMBL" id="JABBWG010000023">
    <property type="protein sequence ID" value="KAG1813664.1"/>
    <property type="molecule type" value="Genomic_DNA"/>
</dbReference>
<protein>
    <submittedName>
        <fullName evidence="3">Uncharacterized protein</fullName>
    </submittedName>
</protein>
<proteinExistence type="predicted"/>
<dbReference type="RefSeq" id="XP_041191425.1">
    <property type="nucleotide sequence ID" value="XM_041340439.1"/>
</dbReference>
<reference evidence="3" key="1">
    <citation type="journal article" date="2020" name="New Phytol.">
        <title>Comparative genomics reveals dynamic genome evolution in host specialist ectomycorrhizal fungi.</title>
        <authorList>
            <person name="Lofgren L.A."/>
            <person name="Nguyen N.H."/>
            <person name="Vilgalys R."/>
            <person name="Ruytinx J."/>
            <person name="Liao H.L."/>
            <person name="Branco S."/>
            <person name="Kuo A."/>
            <person name="LaButti K."/>
            <person name="Lipzen A."/>
            <person name="Andreopoulos W."/>
            <person name="Pangilinan J."/>
            <person name="Riley R."/>
            <person name="Hundley H."/>
            <person name="Na H."/>
            <person name="Barry K."/>
            <person name="Grigoriev I.V."/>
            <person name="Stajich J.E."/>
            <person name="Kennedy P.G."/>
        </authorList>
    </citation>
    <scope>NUCLEOTIDE SEQUENCE</scope>
    <source>
        <strain evidence="3">MN1</strain>
    </source>
</reference>
<evidence type="ECO:0000313" key="4">
    <source>
        <dbReference type="Proteomes" id="UP000807769"/>
    </source>
</evidence>
<evidence type="ECO:0000256" key="2">
    <source>
        <dbReference type="SAM" id="MobiDB-lite"/>
    </source>
</evidence>
<comment type="caution">
    <text evidence="3">The sequence shown here is derived from an EMBL/GenBank/DDBJ whole genome shotgun (WGS) entry which is preliminary data.</text>
</comment>
<organism evidence="3 4">
    <name type="scientific">Suillus subaureus</name>
    <dbReference type="NCBI Taxonomy" id="48587"/>
    <lineage>
        <taxon>Eukaryota</taxon>
        <taxon>Fungi</taxon>
        <taxon>Dikarya</taxon>
        <taxon>Basidiomycota</taxon>
        <taxon>Agaricomycotina</taxon>
        <taxon>Agaricomycetes</taxon>
        <taxon>Agaricomycetidae</taxon>
        <taxon>Boletales</taxon>
        <taxon>Suillineae</taxon>
        <taxon>Suillaceae</taxon>
        <taxon>Suillus</taxon>
    </lineage>
</organism>
<feature type="compositionally biased region" description="Low complexity" evidence="2">
    <location>
        <begin position="725"/>
        <end position="737"/>
    </location>
</feature>
<accession>A0A9P7JC24</accession>
<dbReference type="GeneID" id="64634455"/>
<evidence type="ECO:0000256" key="1">
    <source>
        <dbReference type="SAM" id="Coils"/>
    </source>
</evidence>
<name>A0A9P7JC24_9AGAM</name>